<dbReference type="SUPFAM" id="SSF46894">
    <property type="entry name" value="C-terminal effector domain of the bipartite response regulators"/>
    <property type="match status" value="1"/>
</dbReference>
<dbReference type="InterPro" id="IPR016032">
    <property type="entry name" value="Sig_transdc_resp-reg_C-effctor"/>
</dbReference>
<organism evidence="7 8">
    <name type="scientific">Streptomyces griseofuscus</name>
    <dbReference type="NCBI Taxonomy" id="146922"/>
    <lineage>
        <taxon>Bacteria</taxon>
        <taxon>Bacillati</taxon>
        <taxon>Actinomycetota</taxon>
        <taxon>Actinomycetes</taxon>
        <taxon>Kitasatosporales</taxon>
        <taxon>Streptomycetaceae</taxon>
        <taxon>Streptomyces</taxon>
    </lineage>
</organism>
<feature type="domain" description="Response regulatory" evidence="5">
    <location>
        <begin position="25"/>
        <end position="142"/>
    </location>
</feature>
<dbReference type="PROSITE" id="PS50043">
    <property type="entry name" value="HTH_LUXR_2"/>
    <property type="match status" value="1"/>
</dbReference>
<keyword evidence="1 7" id="KW-0238">DNA-binding</keyword>
<dbReference type="GO" id="GO:0003677">
    <property type="term" value="F:DNA binding"/>
    <property type="evidence" value="ECO:0007669"/>
    <property type="project" value="UniProtKB-KW"/>
</dbReference>
<evidence type="ECO:0000313" key="7">
    <source>
        <dbReference type="EMBL" id="RRQ88748.1"/>
    </source>
</evidence>
<dbReference type="SMART" id="SM00421">
    <property type="entry name" value="HTH_LUXR"/>
    <property type="match status" value="1"/>
</dbReference>
<name>A0A3R8QKW7_9ACTN</name>
<dbReference type="PROSITE" id="PS50110">
    <property type="entry name" value="RESPONSE_REGULATORY"/>
    <property type="match status" value="1"/>
</dbReference>
<evidence type="ECO:0000259" key="4">
    <source>
        <dbReference type="PROSITE" id="PS50043"/>
    </source>
</evidence>
<evidence type="ECO:0000259" key="5">
    <source>
        <dbReference type="PROSITE" id="PS50110"/>
    </source>
</evidence>
<sequence>MLLHKALPETERTDDENTSARKEVKVAVLASRALTRIALRTVMAQSSGVEIVAEATTPFQLQHAVAVKRPQALLLDDADPAWDTAEVLRGLRENAGRRVGVVILADAGALDDALTYLCDGADGVVLNDDAPAEVATAIRAVAAGHAVVPPPLARRLVDLVGVRRPAMPAQDQMAALTAREQEIFELVIKGMSNQEVAQTLVLSERTIKFHVSNLLRKLGVRNRTQAIVYARDRRLLPGPAPCVNP</sequence>
<dbReference type="CDD" id="cd06170">
    <property type="entry name" value="LuxR_C_like"/>
    <property type="match status" value="1"/>
</dbReference>
<dbReference type="InterPro" id="IPR039420">
    <property type="entry name" value="WalR-like"/>
</dbReference>
<evidence type="ECO:0000256" key="1">
    <source>
        <dbReference type="ARBA" id="ARBA00023125"/>
    </source>
</evidence>
<dbReference type="GO" id="GO:0000160">
    <property type="term" value="P:phosphorelay signal transduction system"/>
    <property type="evidence" value="ECO:0007669"/>
    <property type="project" value="InterPro"/>
</dbReference>
<dbReference type="EMBL" id="CP051006">
    <property type="protein sequence ID" value="QNT96908.1"/>
    <property type="molecule type" value="Genomic_DNA"/>
</dbReference>
<feature type="domain" description="HTH luxR-type" evidence="4">
    <location>
        <begin position="169"/>
        <end position="234"/>
    </location>
</feature>
<evidence type="ECO:0000313" key="6">
    <source>
        <dbReference type="EMBL" id="QNT96908.1"/>
    </source>
</evidence>
<reference evidence="6 9" key="2">
    <citation type="submission" date="2020-04" db="EMBL/GenBank/DDBJ databases">
        <title>Characterization and engineering of Streptomyces griseofuscus DSM40191 as a potential heterologous host for expression of BGCs.</title>
        <authorList>
            <person name="Gren T."/>
            <person name="Whitford C.M."/>
            <person name="Mohite O.S."/>
            <person name="Joergensen T.S."/>
            <person name="Nielsen J.B."/>
            <person name="Lee S.Y."/>
            <person name="Weber T."/>
        </authorList>
    </citation>
    <scope>NUCLEOTIDE SEQUENCE [LARGE SCALE GENOMIC DNA]</scope>
    <source>
        <strain evidence="6 9">DSM 40191</strain>
    </source>
</reference>
<dbReference type="Proteomes" id="UP000516422">
    <property type="component" value="Chromosome"/>
</dbReference>
<evidence type="ECO:0000256" key="3">
    <source>
        <dbReference type="SAM" id="MobiDB-lite"/>
    </source>
</evidence>
<dbReference type="PANTHER" id="PTHR43214:SF43">
    <property type="entry name" value="TWO-COMPONENT RESPONSE REGULATOR"/>
    <property type="match status" value="1"/>
</dbReference>
<proteinExistence type="predicted"/>
<keyword evidence="2" id="KW-0597">Phosphoprotein</keyword>
<feature type="region of interest" description="Disordered" evidence="3">
    <location>
        <begin position="1"/>
        <end position="20"/>
    </location>
</feature>
<dbReference type="EMBL" id="PDES01000002">
    <property type="protein sequence ID" value="RRQ88748.1"/>
    <property type="molecule type" value="Genomic_DNA"/>
</dbReference>
<dbReference type="AlphaFoldDB" id="A0A3R8QKW7"/>
<dbReference type="PROSITE" id="PS00622">
    <property type="entry name" value="HTH_LUXR_1"/>
    <property type="match status" value="1"/>
</dbReference>
<reference evidence="7 8" key="1">
    <citation type="submission" date="2017-10" db="EMBL/GenBank/DDBJ databases">
        <title>Draft genome of actinobacteria isolated from guarana (Paullinia cupana (Mart.) Ducke.</title>
        <authorList>
            <person name="Siqueira K.A."/>
            <person name="Liotti R.G."/>
            <person name="Mendes T.A."/>
            <person name="Soares M.A."/>
        </authorList>
    </citation>
    <scope>NUCLEOTIDE SEQUENCE [LARGE SCALE GENOMIC DNA]</scope>
    <source>
        <strain evidence="7 8">199</strain>
    </source>
</reference>
<dbReference type="InterPro" id="IPR001789">
    <property type="entry name" value="Sig_transdc_resp-reg_receiver"/>
</dbReference>
<evidence type="ECO:0000256" key="2">
    <source>
        <dbReference type="PROSITE-ProRule" id="PRU00169"/>
    </source>
</evidence>
<dbReference type="Gene3D" id="3.40.50.2300">
    <property type="match status" value="1"/>
</dbReference>
<dbReference type="SUPFAM" id="SSF52172">
    <property type="entry name" value="CheY-like"/>
    <property type="match status" value="1"/>
</dbReference>
<dbReference type="PRINTS" id="PR00038">
    <property type="entry name" value="HTHLUXR"/>
</dbReference>
<dbReference type="InterPro" id="IPR000792">
    <property type="entry name" value="Tscrpt_reg_LuxR_C"/>
</dbReference>
<feature type="compositionally biased region" description="Basic and acidic residues" evidence="3">
    <location>
        <begin position="1"/>
        <end position="11"/>
    </location>
</feature>
<evidence type="ECO:0000313" key="9">
    <source>
        <dbReference type="Proteomes" id="UP000516422"/>
    </source>
</evidence>
<dbReference type="InterPro" id="IPR011006">
    <property type="entry name" value="CheY-like_superfamily"/>
</dbReference>
<feature type="modified residue" description="4-aspartylphosphate" evidence="2">
    <location>
        <position position="76"/>
    </location>
</feature>
<accession>A0A3R8QKW7</accession>
<keyword evidence="8" id="KW-1185">Reference proteome</keyword>
<dbReference type="KEGG" id="sgf:HEP81_06673"/>
<dbReference type="PANTHER" id="PTHR43214">
    <property type="entry name" value="TWO-COMPONENT RESPONSE REGULATOR"/>
    <property type="match status" value="1"/>
</dbReference>
<dbReference type="Proteomes" id="UP000276379">
    <property type="component" value="Unassembled WGS sequence"/>
</dbReference>
<dbReference type="Pfam" id="PF00196">
    <property type="entry name" value="GerE"/>
    <property type="match status" value="1"/>
</dbReference>
<evidence type="ECO:0000313" key="8">
    <source>
        <dbReference type="Proteomes" id="UP000276379"/>
    </source>
</evidence>
<protein>
    <submittedName>
        <fullName evidence="7">DNA-binding response regulator</fullName>
    </submittedName>
    <submittedName>
        <fullName evidence="6">Two-component system response regulator</fullName>
    </submittedName>
</protein>
<dbReference type="GO" id="GO:0006355">
    <property type="term" value="P:regulation of DNA-templated transcription"/>
    <property type="evidence" value="ECO:0007669"/>
    <property type="project" value="InterPro"/>
</dbReference>
<gene>
    <name evidence="7" type="ORF">CQW44_06385</name>
    <name evidence="6" type="ORF">HEP81_06673</name>
</gene>